<reference evidence="2" key="1">
    <citation type="submission" date="2017-06" db="EMBL/GenBank/DDBJ databases">
        <title>Genome analysis of Fimbriiglobus ruber SP5, the first member of the order Planctomycetales with confirmed chitinolytic capability.</title>
        <authorList>
            <person name="Ravin N.V."/>
            <person name="Rakitin A.L."/>
            <person name="Ivanova A.A."/>
            <person name="Beletsky A.V."/>
            <person name="Kulichevskaya I.S."/>
            <person name="Mardanov A.V."/>
            <person name="Dedysh S.N."/>
        </authorList>
    </citation>
    <scope>NUCLEOTIDE SEQUENCE [LARGE SCALE GENOMIC DNA]</scope>
    <source>
        <strain evidence="2">SP5</strain>
    </source>
</reference>
<dbReference type="EMBL" id="NIDE01000014">
    <property type="protein sequence ID" value="OWK37893.1"/>
    <property type="molecule type" value="Genomic_DNA"/>
</dbReference>
<dbReference type="AlphaFoldDB" id="A0A225DAA5"/>
<comment type="caution">
    <text evidence="1">The sequence shown here is derived from an EMBL/GenBank/DDBJ whole genome shotgun (WGS) entry which is preliminary data.</text>
</comment>
<evidence type="ECO:0000313" key="2">
    <source>
        <dbReference type="Proteomes" id="UP000214646"/>
    </source>
</evidence>
<accession>A0A225DAA5</accession>
<protein>
    <recommendedName>
        <fullName evidence="3">Phage protein</fullName>
    </recommendedName>
</protein>
<dbReference type="RefSeq" id="WP_088257724.1">
    <property type="nucleotide sequence ID" value="NZ_NIDE01000014.1"/>
</dbReference>
<evidence type="ECO:0008006" key="3">
    <source>
        <dbReference type="Google" id="ProtNLM"/>
    </source>
</evidence>
<dbReference type="Proteomes" id="UP000214646">
    <property type="component" value="Unassembled WGS sequence"/>
</dbReference>
<organism evidence="1 2">
    <name type="scientific">Fimbriiglobus ruber</name>
    <dbReference type="NCBI Taxonomy" id="1908690"/>
    <lineage>
        <taxon>Bacteria</taxon>
        <taxon>Pseudomonadati</taxon>
        <taxon>Planctomycetota</taxon>
        <taxon>Planctomycetia</taxon>
        <taxon>Gemmatales</taxon>
        <taxon>Gemmataceae</taxon>
        <taxon>Fimbriiglobus</taxon>
    </lineage>
</organism>
<evidence type="ECO:0000313" key="1">
    <source>
        <dbReference type="EMBL" id="OWK37893.1"/>
    </source>
</evidence>
<keyword evidence="2" id="KW-1185">Reference proteome</keyword>
<sequence length="222" mass="24751">MYSYQIVTPPTDPPLAASDLRDWLRTSDTSEDDLLADLIDAAQDKFTVDSGGAVLGSTIFKLYLDHWPTVYYDYRDQPNYSPWAVPFPYSPFSTLPNLVVPCIFIARRPVTEISTVEYLDQSGTWQALDGSTWAADTTGYPARVILPPTLPLVNQTTKPTVRVTFTAGYADPPSMAVQAVRLLAAHWYTNREAFGNEMKELPAGWLSVCKRFSTGVSGDWNR</sequence>
<gene>
    <name evidence="1" type="ORF">FRUB_07013</name>
</gene>
<proteinExistence type="predicted"/>
<dbReference type="CDD" id="cd08054">
    <property type="entry name" value="gp6"/>
    <property type="match status" value="1"/>
</dbReference>
<name>A0A225DAA5_9BACT</name>
<dbReference type="OrthoDB" id="285301at2"/>